<dbReference type="RefSeq" id="WP_302721714.1">
    <property type="nucleotide sequence ID" value="NZ_JAULRU010000371.1"/>
</dbReference>
<sequence length="155" mass="17201">MRKKKSTVVQGLIALVVVVGLIAVSIGSTLYFTGVPIGEFGLKLGDALEGNYKHSTMTDARMSCEERMRKSFKNRIRVMHVDQLSSRHDDKTGQFKIFIEADLYADSDRIPPAREMFISCFTNAESGKIEQFEFAGDSEGQIGPDGEEPTNYLGL</sequence>
<evidence type="ECO:0000313" key="2">
    <source>
        <dbReference type="EMBL" id="MDX6851108.1"/>
    </source>
</evidence>
<feature type="transmembrane region" description="Helical" evidence="1">
    <location>
        <begin position="12"/>
        <end position="32"/>
    </location>
</feature>
<gene>
    <name evidence="2" type="ORF">SCD92_17150</name>
</gene>
<dbReference type="EMBL" id="JAXAFO010000040">
    <property type="protein sequence ID" value="MDX6851108.1"/>
    <property type="molecule type" value="Genomic_DNA"/>
</dbReference>
<evidence type="ECO:0000313" key="3">
    <source>
        <dbReference type="Proteomes" id="UP001273505"/>
    </source>
</evidence>
<keyword evidence="1" id="KW-0812">Transmembrane</keyword>
<keyword evidence="1" id="KW-1133">Transmembrane helix</keyword>
<keyword evidence="1" id="KW-0472">Membrane</keyword>
<organism evidence="2 3">
    <name type="scientific">Gilvimarinus gilvus</name>
    <dbReference type="NCBI Taxonomy" id="3058038"/>
    <lineage>
        <taxon>Bacteria</taxon>
        <taxon>Pseudomonadati</taxon>
        <taxon>Pseudomonadota</taxon>
        <taxon>Gammaproteobacteria</taxon>
        <taxon>Cellvibrionales</taxon>
        <taxon>Cellvibrionaceae</taxon>
        <taxon>Gilvimarinus</taxon>
    </lineage>
</organism>
<accession>A0ABU4S5E1</accession>
<name>A0ABU4S5E1_9GAMM</name>
<evidence type="ECO:0000256" key="1">
    <source>
        <dbReference type="SAM" id="Phobius"/>
    </source>
</evidence>
<keyword evidence="3" id="KW-1185">Reference proteome</keyword>
<reference evidence="2 3" key="1">
    <citation type="submission" date="2023-11" db="EMBL/GenBank/DDBJ databases">
        <title>Gilvimarinus fulvus sp. nov., isolated from the surface of Kelp.</title>
        <authorList>
            <person name="Sun Y.Y."/>
            <person name="Gong Y."/>
            <person name="Du Z.J."/>
        </authorList>
    </citation>
    <scope>NUCLEOTIDE SEQUENCE [LARGE SCALE GENOMIC DNA]</scope>
    <source>
        <strain evidence="2 3">SDUM040013</strain>
    </source>
</reference>
<dbReference type="Proteomes" id="UP001273505">
    <property type="component" value="Unassembled WGS sequence"/>
</dbReference>
<protein>
    <recommendedName>
        <fullName evidence="4">DUF4845 domain-containing protein</fullName>
    </recommendedName>
</protein>
<proteinExistence type="predicted"/>
<comment type="caution">
    <text evidence="2">The sequence shown here is derived from an EMBL/GenBank/DDBJ whole genome shotgun (WGS) entry which is preliminary data.</text>
</comment>
<evidence type="ECO:0008006" key="4">
    <source>
        <dbReference type="Google" id="ProtNLM"/>
    </source>
</evidence>